<protein>
    <submittedName>
        <fullName evidence="5">Phage repressor</fullName>
    </submittedName>
</protein>
<evidence type="ECO:0000256" key="2">
    <source>
        <dbReference type="ARBA" id="ARBA00023125"/>
    </source>
</evidence>
<comment type="caution">
    <text evidence="5">The sequence shown here is derived from an EMBL/GenBank/DDBJ whole genome shotgun (WGS) entry which is preliminary data.</text>
</comment>
<reference evidence="5" key="2">
    <citation type="journal article" date="2014" name="Genome Announc.">
        <title>Draft Genome Sequence of a Novel Lactobacillus salivarius Strain Isolated from Piglet.</title>
        <authorList>
            <person name="Mackenzie D.A."/>
            <person name="McLay K."/>
            <person name="Roos S."/>
            <person name="Walter J."/>
            <person name="Swarbreck D."/>
            <person name="Drou N."/>
            <person name="Crossman L.C."/>
            <person name="Juge N."/>
        </authorList>
    </citation>
    <scope>NUCLEOTIDE SEQUENCE [LARGE SCALE GENOMIC DNA]</scope>
    <source>
        <strain>cp400</strain>
    </source>
</reference>
<reference evidence="5" key="1">
    <citation type="submission" date="2013-10" db="EMBL/GenBank/DDBJ databases">
        <authorList>
            <person name="Crossman L."/>
        </authorList>
    </citation>
    <scope>NUCLEOTIDE SEQUENCE</scope>
</reference>
<evidence type="ECO:0000259" key="4">
    <source>
        <dbReference type="PROSITE" id="PS50943"/>
    </source>
</evidence>
<name>V6DHR7_9LACO</name>
<dbReference type="InterPro" id="IPR001387">
    <property type="entry name" value="Cro/C1-type_HTH"/>
</dbReference>
<dbReference type="CDD" id="cd21631">
    <property type="entry name" value="RHH_CopG_NikR-like"/>
    <property type="match status" value="1"/>
</dbReference>
<dbReference type="Pfam" id="PF01381">
    <property type="entry name" value="HTH_3"/>
    <property type="match status" value="1"/>
</dbReference>
<dbReference type="Gene3D" id="1.10.260.40">
    <property type="entry name" value="lambda repressor-like DNA-binding domains"/>
    <property type="match status" value="1"/>
</dbReference>
<dbReference type="PANTHER" id="PTHR40661:SF1">
    <property type="entry name" value="HTH CRO_C1-TYPE DOMAIN-CONTAINING PROTEIN"/>
    <property type="match status" value="1"/>
</dbReference>
<dbReference type="PANTHER" id="PTHR40661">
    <property type="match status" value="1"/>
</dbReference>
<gene>
    <name evidence="5" type="ORF">LSCP400_00691</name>
</gene>
<evidence type="ECO:0000256" key="1">
    <source>
        <dbReference type="ARBA" id="ARBA00023015"/>
    </source>
</evidence>
<dbReference type="PROSITE" id="PS50943">
    <property type="entry name" value="HTH_CROC1"/>
    <property type="match status" value="1"/>
</dbReference>
<dbReference type="InterPro" id="IPR010982">
    <property type="entry name" value="Lambda_DNA-bd_dom_sf"/>
</dbReference>
<keyword evidence="1" id="KW-0805">Transcription regulation</keyword>
<organism evidence="5">
    <name type="scientific">Ligilactobacillus salivarius cp400</name>
    <dbReference type="NCBI Taxonomy" id="1273133"/>
    <lineage>
        <taxon>Bacteria</taxon>
        <taxon>Bacillati</taxon>
        <taxon>Bacillota</taxon>
        <taxon>Bacilli</taxon>
        <taxon>Lactobacillales</taxon>
        <taxon>Lactobacillaceae</taxon>
        <taxon>Ligilactobacillus</taxon>
    </lineage>
</organism>
<dbReference type="SMART" id="SM00530">
    <property type="entry name" value="HTH_XRE"/>
    <property type="match status" value="1"/>
</dbReference>
<keyword evidence="3" id="KW-0804">Transcription</keyword>
<dbReference type="SUPFAM" id="SSF47413">
    <property type="entry name" value="lambda repressor-like DNA-binding domains"/>
    <property type="match status" value="1"/>
</dbReference>
<proteinExistence type="predicted"/>
<dbReference type="AlphaFoldDB" id="V6DHR7"/>
<keyword evidence="2" id="KW-0238">DNA-binding</keyword>
<evidence type="ECO:0000256" key="3">
    <source>
        <dbReference type="ARBA" id="ARBA00023163"/>
    </source>
</evidence>
<dbReference type="GO" id="GO:0003677">
    <property type="term" value="F:DNA binding"/>
    <property type="evidence" value="ECO:0007669"/>
    <property type="project" value="UniProtKB-KW"/>
</dbReference>
<evidence type="ECO:0000313" key="5">
    <source>
        <dbReference type="EMBL" id="CDK34272.1"/>
    </source>
</evidence>
<dbReference type="EMBL" id="CBVR010000001">
    <property type="protein sequence ID" value="CDK34272.1"/>
    <property type="molecule type" value="Genomic_DNA"/>
</dbReference>
<sequence>MSVNVFQKRLKEAIENMGITQAELARRSGISRASITDYLKGKYEAKQDKIYPLARALNVSEAWLMGYSDDASNSVDKAFTFTLTFNLPADIIDELHRLSGELGVSTSALIKVSIFKYLDVPRLDNLSIIPKNQTDNKNITLVVNNWIYSILKRQSTKYGLSIDELMYYASVNAVKYYTSVLKDLK</sequence>
<dbReference type="CDD" id="cd00093">
    <property type="entry name" value="HTH_XRE"/>
    <property type="match status" value="1"/>
</dbReference>
<feature type="domain" description="HTH cro/C1-type" evidence="4">
    <location>
        <begin position="10"/>
        <end position="64"/>
    </location>
</feature>
<accession>V6DHR7</accession>